<evidence type="ECO:0000313" key="4">
    <source>
        <dbReference type="Proteomes" id="UP000256864"/>
    </source>
</evidence>
<dbReference type="Pfam" id="PF01368">
    <property type="entry name" value="DHH"/>
    <property type="match status" value="1"/>
</dbReference>
<dbReference type="EMBL" id="QREL01000002">
    <property type="protein sequence ID" value="REE26506.1"/>
    <property type="molecule type" value="Genomic_DNA"/>
</dbReference>
<dbReference type="PANTHER" id="PTHR30255">
    <property type="entry name" value="SINGLE-STRANDED-DNA-SPECIFIC EXONUCLEASE RECJ"/>
    <property type="match status" value="1"/>
</dbReference>
<evidence type="ECO:0000259" key="2">
    <source>
        <dbReference type="Pfam" id="PF02272"/>
    </source>
</evidence>
<reference evidence="3 4" key="1">
    <citation type="submission" date="2018-07" db="EMBL/GenBank/DDBJ databases">
        <title>Genomic Encyclopedia of Type Strains, Phase IV (KMG-IV): sequencing the most valuable type-strain genomes for metagenomic binning, comparative biology and taxonomic classification.</title>
        <authorList>
            <person name="Goeker M."/>
        </authorList>
    </citation>
    <scope>NUCLEOTIDE SEQUENCE [LARGE SCALE GENOMIC DNA]</scope>
    <source>
        <strain evidence="3 4">DSM 7466</strain>
    </source>
</reference>
<dbReference type="Pfam" id="PF02272">
    <property type="entry name" value="DHHA1"/>
    <property type="match status" value="1"/>
</dbReference>
<keyword evidence="3" id="KW-0269">Exonuclease</keyword>
<dbReference type="Proteomes" id="UP000256864">
    <property type="component" value="Unassembled WGS sequence"/>
</dbReference>
<dbReference type="AlphaFoldDB" id="A0A371NBX0"/>
<evidence type="ECO:0000313" key="3">
    <source>
        <dbReference type="EMBL" id="REE26506.1"/>
    </source>
</evidence>
<dbReference type="SUPFAM" id="SSF64182">
    <property type="entry name" value="DHH phosphoesterases"/>
    <property type="match status" value="1"/>
</dbReference>
<gene>
    <name evidence="3" type="ORF">C7452_1477</name>
</gene>
<dbReference type="GO" id="GO:0004527">
    <property type="term" value="F:exonuclease activity"/>
    <property type="evidence" value="ECO:0007669"/>
    <property type="project" value="UniProtKB-KW"/>
</dbReference>
<dbReference type="InterPro" id="IPR003156">
    <property type="entry name" value="DHHA1_dom"/>
</dbReference>
<dbReference type="Gene3D" id="3.90.1640.30">
    <property type="match status" value="1"/>
</dbReference>
<keyword evidence="4" id="KW-1185">Reference proteome</keyword>
<dbReference type="GO" id="GO:0003676">
    <property type="term" value="F:nucleic acid binding"/>
    <property type="evidence" value="ECO:0007669"/>
    <property type="project" value="InterPro"/>
</dbReference>
<organism evidence="3 4">
    <name type="scientific">Methanothermobacter defluvii</name>
    <dbReference type="NCBI Taxonomy" id="49339"/>
    <lineage>
        <taxon>Archaea</taxon>
        <taxon>Methanobacteriati</taxon>
        <taxon>Methanobacteriota</taxon>
        <taxon>Methanomada group</taxon>
        <taxon>Methanobacteria</taxon>
        <taxon>Methanobacteriales</taxon>
        <taxon>Methanobacteriaceae</taxon>
        <taxon>Methanothermobacter</taxon>
    </lineage>
</organism>
<feature type="domain" description="DDH" evidence="1">
    <location>
        <begin position="38"/>
        <end position="152"/>
    </location>
</feature>
<dbReference type="InterPro" id="IPR001667">
    <property type="entry name" value="DDH_dom"/>
</dbReference>
<sequence length="457" mass="49794">MTHRKQPSSSSKLPDSILKRGAEASKVLEEHLERGNIIRIISHNDADGLSAAGVVARAISSMNGQFHISILSRLKKEFIKKLSGEKYSLFFFCDMGSAYLEEISRLKGDVIVADHHQPSESEAGPHVVHINPHLHGLDGSRDLSASGTAYLATRLLNRETAPLALVGALGDMQYTDGFTGANRFIMEEAVEEGVLQVHSDLKLASRYTEPLYRSIAYTFNPALPGLTGDMEASMGFLENIGVSYGVKYPDLSPEERDVLRDELTRINPEIFGEVFTSREFRNIGDLSDIAGVLDACGKNRKYGIGIGLCLGEREGALDVALELQKNYREELVKGLAWIRREGSTTLENLQYIYSEDKAFKGIMGTIASISLSLKILDPDIPLLGLSRMDQHVKVSARTTRPAVERGVNLGVALRDAAASFGGTGGGHDIAAGAMVPYRDMESFLQLVDEILGTQTGP</sequence>
<evidence type="ECO:0000259" key="1">
    <source>
        <dbReference type="Pfam" id="PF01368"/>
    </source>
</evidence>
<keyword evidence="3" id="KW-0540">Nuclease</keyword>
<dbReference type="RefSeq" id="WP_115892703.1">
    <property type="nucleotide sequence ID" value="NZ_QREL01000002.1"/>
</dbReference>
<accession>A0A371NBX0</accession>
<proteinExistence type="predicted"/>
<protein>
    <submittedName>
        <fullName evidence="3">RecJ-like exonuclease</fullName>
    </submittedName>
</protein>
<dbReference type="InterPro" id="IPR038763">
    <property type="entry name" value="DHH_sf"/>
</dbReference>
<dbReference type="Gene3D" id="3.10.310.30">
    <property type="match status" value="1"/>
</dbReference>
<name>A0A371NBX0_9EURY</name>
<dbReference type="PANTHER" id="PTHR30255:SF2">
    <property type="entry name" value="SINGLE-STRANDED-DNA-SPECIFIC EXONUCLEASE RECJ"/>
    <property type="match status" value="1"/>
</dbReference>
<dbReference type="InterPro" id="IPR051673">
    <property type="entry name" value="SSDNA_exonuclease_RecJ"/>
</dbReference>
<keyword evidence="3" id="KW-0378">Hydrolase</keyword>
<feature type="domain" description="DHHA1" evidence="2">
    <location>
        <begin position="350"/>
        <end position="451"/>
    </location>
</feature>
<comment type="caution">
    <text evidence="3">The sequence shown here is derived from an EMBL/GenBank/DDBJ whole genome shotgun (WGS) entry which is preliminary data.</text>
</comment>